<dbReference type="EMBL" id="JAPVEA010000001">
    <property type="protein sequence ID" value="KAJ5465176.1"/>
    <property type="molecule type" value="Genomic_DNA"/>
</dbReference>
<dbReference type="Gene3D" id="3.10.350.10">
    <property type="entry name" value="LysM domain"/>
    <property type="match status" value="1"/>
</dbReference>
<dbReference type="GeneID" id="81594499"/>
<evidence type="ECO:0000313" key="7">
    <source>
        <dbReference type="Proteomes" id="UP001213681"/>
    </source>
</evidence>
<feature type="chain" id="PRO_5042293085" description="LysM domain-containing protein" evidence="4">
    <location>
        <begin position="24"/>
        <end position="99"/>
    </location>
</feature>
<evidence type="ECO:0000256" key="4">
    <source>
        <dbReference type="SAM" id="SignalP"/>
    </source>
</evidence>
<evidence type="ECO:0000256" key="3">
    <source>
        <dbReference type="ARBA" id="ARBA00023026"/>
    </source>
</evidence>
<dbReference type="CDD" id="cd00118">
    <property type="entry name" value="LysM"/>
    <property type="match status" value="1"/>
</dbReference>
<name>A0AAD6G997_9EURO</name>
<dbReference type="PANTHER" id="PTHR34997">
    <property type="entry name" value="AM15"/>
    <property type="match status" value="1"/>
</dbReference>
<proteinExistence type="predicted"/>
<keyword evidence="1" id="KW-0147">Chitin-binding</keyword>
<evidence type="ECO:0000259" key="5">
    <source>
        <dbReference type="PROSITE" id="PS51782"/>
    </source>
</evidence>
<dbReference type="InterPro" id="IPR036779">
    <property type="entry name" value="LysM_dom_sf"/>
</dbReference>
<comment type="caution">
    <text evidence="6">The sequence shown here is derived from an EMBL/GenBank/DDBJ whole genome shotgun (WGS) entry which is preliminary data.</text>
</comment>
<feature type="domain" description="LysM" evidence="5">
    <location>
        <begin position="40"/>
        <end position="88"/>
    </location>
</feature>
<reference evidence="6" key="2">
    <citation type="journal article" date="2023" name="IMA Fungus">
        <title>Comparative genomic study of the Penicillium genus elucidates a diverse pangenome and 15 lateral gene transfer events.</title>
        <authorList>
            <person name="Petersen C."/>
            <person name="Sorensen T."/>
            <person name="Nielsen M.R."/>
            <person name="Sondergaard T.E."/>
            <person name="Sorensen J.L."/>
            <person name="Fitzpatrick D.A."/>
            <person name="Frisvad J.C."/>
            <person name="Nielsen K.L."/>
        </authorList>
    </citation>
    <scope>NUCLEOTIDE SEQUENCE</scope>
    <source>
        <strain evidence="6">IBT 16125</strain>
    </source>
</reference>
<dbReference type="Proteomes" id="UP001213681">
    <property type="component" value="Unassembled WGS sequence"/>
</dbReference>
<dbReference type="SUPFAM" id="SSF54106">
    <property type="entry name" value="LysM domain"/>
    <property type="match status" value="1"/>
</dbReference>
<keyword evidence="2 4" id="KW-0732">Signal</keyword>
<keyword evidence="7" id="KW-1185">Reference proteome</keyword>
<feature type="signal peptide" evidence="4">
    <location>
        <begin position="1"/>
        <end position="23"/>
    </location>
</feature>
<dbReference type="Pfam" id="PF01476">
    <property type="entry name" value="LysM"/>
    <property type="match status" value="1"/>
</dbReference>
<sequence length="99" mass="11046">MASLSTQILLCTLGLTSLGFSAAVETVSRDVLQETPYCNSHYMVQFGDTCWDIIARYGSNFTINQFLCWNPDINTSCSNLIPERPVCVGVRWPGPQCYD</sequence>
<organism evidence="6 7">
    <name type="scientific">Penicillium daleae</name>
    <dbReference type="NCBI Taxonomy" id="63821"/>
    <lineage>
        <taxon>Eukaryota</taxon>
        <taxon>Fungi</taxon>
        <taxon>Dikarya</taxon>
        <taxon>Ascomycota</taxon>
        <taxon>Pezizomycotina</taxon>
        <taxon>Eurotiomycetes</taxon>
        <taxon>Eurotiomycetidae</taxon>
        <taxon>Eurotiales</taxon>
        <taxon>Aspergillaceae</taxon>
        <taxon>Penicillium</taxon>
    </lineage>
</organism>
<protein>
    <recommendedName>
        <fullName evidence="5">LysM domain-containing protein</fullName>
    </recommendedName>
</protein>
<dbReference type="PANTHER" id="PTHR34997:SF2">
    <property type="entry name" value="LYSM DOMAIN-CONTAINING PROTEIN-RELATED"/>
    <property type="match status" value="1"/>
</dbReference>
<dbReference type="GO" id="GO:0008061">
    <property type="term" value="F:chitin binding"/>
    <property type="evidence" value="ECO:0007669"/>
    <property type="project" value="UniProtKB-KW"/>
</dbReference>
<gene>
    <name evidence="6" type="ORF">N7458_000862</name>
</gene>
<dbReference type="InterPro" id="IPR052210">
    <property type="entry name" value="LysM1-like"/>
</dbReference>
<dbReference type="RefSeq" id="XP_056772023.1">
    <property type="nucleotide sequence ID" value="XM_056904256.1"/>
</dbReference>
<evidence type="ECO:0000256" key="1">
    <source>
        <dbReference type="ARBA" id="ARBA00022669"/>
    </source>
</evidence>
<keyword evidence="3" id="KW-0843">Virulence</keyword>
<reference evidence="6" key="1">
    <citation type="submission" date="2022-12" db="EMBL/GenBank/DDBJ databases">
        <authorList>
            <person name="Petersen C."/>
        </authorList>
    </citation>
    <scope>NUCLEOTIDE SEQUENCE</scope>
    <source>
        <strain evidence="6">IBT 16125</strain>
    </source>
</reference>
<dbReference type="PROSITE" id="PS51782">
    <property type="entry name" value="LYSM"/>
    <property type="match status" value="1"/>
</dbReference>
<evidence type="ECO:0000256" key="2">
    <source>
        <dbReference type="ARBA" id="ARBA00022729"/>
    </source>
</evidence>
<dbReference type="InterPro" id="IPR018392">
    <property type="entry name" value="LysM"/>
</dbReference>
<evidence type="ECO:0000313" key="6">
    <source>
        <dbReference type="EMBL" id="KAJ5465176.1"/>
    </source>
</evidence>
<accession>A0AAD6G997</accession>
<dbReference type="AlphaFoldDB" id="A0AAD6G997"/>